<comment type="caution">
    <text evidence="1">The sequence shown here is derived from an EMBL/GenBank/DDBJ whole genome shotgun (WGS) entry which is preliminary data.</text>
</comment>
<sequence length="255" mass="29031">MIDISLYLSENSDWQQGVGEIAIHRDLVVCAPDTLGSILVFSLLTGSLVYELTLPQETISTWASEAITAFSRLCLTPYFLLTRGRISDRSDLKVVPSTQNVLVQRKSATKPDKKAGYIVPDSQVVSRMTPYQLHRYYQTLENTTNEDPACVPETSACIHVWDLQTGKIAYRLLPVLPNPNQNYLITDIQLSPDYSKVFASIQIRGLTNWEEHLYCWDFSSRGWESEDVEQDFDILDLDTRDPIQQKTGKSWVCFI</sequence>
<evidence type="ECO:0000313" key="1">
    <source>
        <dbReference type="EMBL" id="RCH77852.1"/>
    </source>
</evidence>
<reference evidence="1 2" key="1">
    <citation type="journal article" date="2018" name="G3 (Bethesda)">
        <title>Phylogenetic and Phylogenomic Definition of Rhizopus Species.</title>
        <authorList>
            <person name="Gryganskyi A.P."/>
            <person name="Golan J."/>
            <person name="Dolatabadi S."/>
            <person name="Mondo S."/>
            <person name="Robb S."/>
            <person name="Idnurm A."/>
            <person name="Muszewska A."/>
            <person name="Steczkiewicz K."/>
            <person name="Masonjones S."/>
            <person name="Liao H.L."/>
            <person name="Gajdeczka M.T."/>
            <person name="Anike F."/>
            <person name="Vuek A."/>
            <person name="Anishchenko I.M."/>
            <person name="Voigt K."/>
            <person name="de Hoog G.S."/>
            <person name="Smith M.E."/>
            <person name="Heitman J."/>
            <person name="Vilgalys R."/>
            <person name="Stajich J.E."/>
        </authorList>
    </citation>
    <scope>NUCLEOTIDE SEQUENCE [LARGE SCALE GENOMIC DNA]</scope>
    <source>
        <strain evidence="1 2">LSU 92-RS-03</strain>
    </source>
</reference>
<evidence type="ECO:0000313" key="2">
    <source>
        <dbReference type="Proteomes" id="UP000253551"/>
    </source>
</evidence>
<dbReference type="AlphaFoldDB" id="A0A367IJK4"/>
<name>A0A367IJK4_RHIST</name>
<dbReference type="STRING" id="4846.A0A367IJK4"/>
<gene>
    <name evidence="1" type="ORF">CU098_003736</name>
</gene>
<accession>A0A367IJK4</accession>
<organism evidence="1 2">
    <name type="scientific">Rhizopus stolonifer</name>
    <name type="common">Rhizopus nigricans</name>
    <dbReference type="NCBI Taxonomy" id="4846"/>
    <lineage>
        <taxon>Eukaryota</taxon>
        <taxon>Fungi</taxon>
        <taxon>Fungi incertae sedis</taxon>
        <taxon>Mucoromycota</taxon>
        <taxon>Mucoromycotina</taxon>
        <taxon>Mucoromycetes</taxon>
        <taxon>Mucorales</taxon>
        <taxon>Mucorineae</taxon>
        <taxon>Rhizopodaceae</taxon>
        <taxon>Rhizopus</taxon>
    </lineage>
</organism>
<proteinExistence type="predicted"/>
<dbReference type="Proteomes" id="UP000253551">
    <property type="component" value="Unassembled WGS sequence"/>
</dbReference>
<dbReference type="OrthoDB" id="1602884at2759"/>
<dbReference type="SUPFAM" id="SSF50978">
    <property type="entry name" value="WD40 repeat-like"/>
    <property type="match status" value="1"/>
</dbReference>
<keyword evidence="2" id="KW-1185">Reference proteome</keyword>
<dbReference type="InterPro" id="IPR036322">
    <property type="entry name" value="WD40_repeat_dom_sf"/>
</dbReference>
<dbReference type="EMBL" id="PJQM01007681">
    <property type="protein sequence ID" value="RCH77852.1"/>
    <property type="molecule type" value="Genomic_DNA"/>
</dbReference>
<protein>
    <submittedName>
        <fullName evidence="1">Uncharacterized protein</fullName>
    </submittedName>
</protein>